<evidence type="ECO:0000313" key="8">
    <source>
        <dbReference type="EMBL" id="MDQ0582801.1"/>
    </source>
</evidence>
<feature type="transmembrane region" description="Helical" evidence="5">
    <location>
        <begin position="265"/>
        <end position="288"/>
    </location>
</feature>
<gene>
    <name evidence="5" type="primary">nuoN</name>
    <name evidence="8" type="ORF">QF030_004979</name>
</gene>
<comment type="caution">
    <text evidence="8">The sequence shown here is derived from an EMBL/GenBank/DDBJ whole genome shotgun (WGS) entry which is preliminary data.</text>
</comment>
<feature type="transmembrane region" description="Helical" evidence="5">
    <location>
        <begin position="479"/>
        <end position="502"/>
    </location>
</feature>
<dbReference type="InterPro" id="IPR001750">
    <property type="entry name" value="ND/Mrp_TM"/>
</dbReference>
<feature type="transmembrane region" description="Helical" evidence="5">
    <location>
        <begin position="361"/>
        <end position="381"/>
    </location>
</feature>
<feature type="transmembrane region" description="Helical" evidence="5">
    <location>
        <begin position="233"/>
        <end position="253"/>
    </location>
</feature>
<feature type="transmembrane region" description="Helical" evidence="5">
    <location>
        <begin position="438"/>
        <end position="458"/>
    </location>
</feature>
<dbReference type="Proteomes" id="UP001230654">
    <property type="component" value="Unassembled WGS sequence"/>
</dbReference>
<feature type="transmembrane region" description="Helical" evidence="5">
    <location>
        <begin position="153"/>
        <end position="170"/>
    </location>
</feature>
<evidence type="ECO:0000259" key="7">
    <source>
        <dbReference type="Pfam" id="PF00361"/>
    </source>
</evidence>
<keyword evidence="3 5" id="KW-1133">Transmembrane helix</keyword>
<evidence type="ECO:0000256" key="3">
    <source>
        <dbReference type="ARBA" id="ARBA00022989"/>
    </source>
</evidence>
<dbReference type="EC" id="7.1.1.-" evidence="5"/>
<dbReference type="RefSeq" id="WP_307164863.1">
    <property type="nucleotide sequence ID" value="NZ_JAUSWV010000002.1"/>
</dbReference>
<keyword evidence="4 5" id="KW-0472">Membrane</keyword>
<dbReference type="EMBL" id="JAUSWV010000002">
    <property type="protein sequence ID" value="MDQ0582801.1"/>
    <property type="molecule type" value="Genomic_DNA"/>
</dbReference>
<evidence type="ECO:0000256" key="5">
    <source>
        <dbReference type="HAMAP-Rule" id="MF_00445"/>
    </source>
</evidence>
<feature type="transmembrane region" description="Helical" evidence="5">
    <location>
        <begin position="182"/>
        <end position="204"/>
    </location>
</feature>
<sequence length="511" mass="53223">MSALAQPVFRPLAESVVQSVDWTAIAPPTLAAVVALVVLVADLFVGDARKPLLGWLSVGGLAASTALLLPLLDGDRSTFCLTGDPRVCSYTADRFTLVIQFLVLGGALLAALLSVTALKDARGRLPEGEFWFLLLSSAAGAALLPASRDLATLVVALEVASLPAFALVGIRHGDRKSSEAALKFFLSSVTATTVTLLGISFVYATTGTLYLTQVADRIQHVDGRLDTLAQTGVILTLIGFAFKTAAVPFHFWVPDTYVGAPLPIAAYLSVVGKAVGFSGLILVTVIGFPSYADVWGPALATLAALTMTVGNVGALRQQATRAYSAVRLLAWSSVGQAGYLLVPIAAAAYTDDAEHAIGSTVAYALMYAAVNLGAFAVAALVGRTSATNRITDYRGLYAKNPAAALILAFFLLCLAGLPPGIIGLFAKVTVFSAAVDAGLGWLAVVMAVNVVIALYYYLQWTALLFRAPEGEPEKHRVPAPLTAAITLTAALGIALSGAPQLVLRFTDTGLF</sequence>
<feature type="transmembrane region" description="Helical" evidence="5">
    <location>
        <begin position="97"/>
        <end position="118"/>
    </location>
</feature>
<name>A0ABU0NUE9_STRRH</name>
<dbReference type="PANTHER" id="PTHR22773">
    <property type="entry name" value="NADH DEHYDROGENASE"/>
    <property type="match status" value="1"/>
</dbReference>
<comment type="function">
    <text evidence="5">NDH-1 shuttles electrons from NADH, via FMN and iron-sulfur (Fe-S) centers, to quinones in the respiratory chain. The immediate electron acceptor for the enzyme in this species is believed to be a menaquinone. Couples the redox reaction to proton translocation (for every two electrons transferred, four hydrogen ions are translocated across the cytoplasmic membrane), and thus conserves the redox energy in a proton gradient.</text>
</comment>
<feature type="transmembrane region" description="Helical" evidence="5">
    <location>
        <begin position="402"/>
        <end position="426"/>
    </location>
</feature>
<keyword evidence="5" id="KW-1278">Translocase</keyword>
<feature type="transmembrane region" description="Helical" evidence="5">
    <location>
        <begin position="52"/>
        <end position="72"/>
    </location>
</feature>
<keyword evidence="9" id="KW-1185">Reference proteome</keyword>
<evidence type="ECO:0000256" key="6">
    <source>
        <dbReference type="RuleBase" id="RU000320"/>
    </source>
</evidence>
<comment type="similarity">
    <text evidence="5">Belongs to the complex I subunit 2 family.</text>
</comment>
<feature type="transmembrane region" description="Helical" evidence="5">
    <location>
        <begin position="294"/>
        <end position="316"/>
    </location>
</feature>
<reference evidence="8 9" key="1">
    <citation type="submission" date="2023-07" db="EMBL/GenBank/DDBJ databases">
        <title>Comparative genomics of wheat-associated soil bacteria to identify genetic determinants of phenazine resistance.</title>
        <authorList>
            <person name="Mouncey N."/>
        </authorList>
    </citation>
    <scope>NUCLEOTIDE SEQUENCE [LARGE SCALE GENOMIC DNA]</scope>
    <source>
        <strain evidence="8 9">B2I6</strain>
    </source>
</reference>
<comment type="subcellular location">
    <subcellularLocation>
        <location evidence="5">Cell membrane</location>
        <topology evidence="5">Multi-pass membrane protein</topology>
    </subcellularLocation>
    <subcellularLocation>
        <location evidence="1">Endomembrane system</location>
        <topology evidence="1">Multi-pass membrane protein</topology>
    </subcellularLocation>
    <subcellularLocation>
        <location evidence="6">Membrane</location>
        <topology evidence="6">Multi-pass membrane protein</topology>
    </subcellularLocation>
</comment>
<organism evidence="8 9">
    <name type="scientific">Streptomyces rishiriensis</name>
    <dbReference type="NCBI Taxonomy" id="68264"/>
    <lineage>
        <taxon>Bacteria</taxon>
        <taxon>Bacillati</taxon>
        <taxon>Actinomycetota</taxon>
        <taxon>Actinomycetes</taxon>
        <taxon>Kitasatosporales</taxon>
        <taxon>Streptomycetaceae</taxon>
        <taxon>Streptomyces</taxon>
    </lineage>
</organism>
<feature type="domain" description="NADH:quinone oxidoreductase/Mrp antiporter transmembrane" evidence="7">
    <location>
        <begin position="147"/>
        <end position="452"/>
    </location>
</feature>
<proteinExistence type="inferred from homology"/>
<keyword evidence="5" id="KW-0813">Transport</keyword>
<protein>
    <recommendedName>
        <fullName evidence="5">NADH-quinone oxidoreductase subunit N</fullName>
        <ecNumber evidence="5">7.1.1.-</ecNumber>
    </recommendedName>
    <alternativeName>
        <fullName evidence="5">NADH dehydrogenase I subunit N</fullName>
    </alternativeName>
    <alternativeName>
        <fullName evidence="5">NDH-1 subunit N</fullName>
    </alternativeName>
</protein>
<feature type="transmembrane region" description="Helical" evidence="5">
    <location>
        <begin position="130"/>
        <end position="147"/>
    </location>
</feature>
<comment type="subunit">
    <text evidence="5">NDH-1 is composed of 14 different subunits. Subunits NuoA, H, J, K, L, M, N constitute the membrane sector of the complex.</text>
</comment>
<dbReference type="Pfam" id="PF00361">
    <property type="entry name" value="Proton_antipo_M"/>
    <property type="match status" value="1"/>
</dbReference>
<dbReference type="InterPro" id="IPR010096">
    <property type="entry name" value="NADH-Q_OxRdtase_suN/2"/>
</dbReference>
<feature type="transmembrane region" description="Helical" evidence="5">
    <location>
        <begin position="25"/>
        <end position="45"/>
    </location>
</feature>
<accession>A0ABU0NUE9</accession>
<keyword evidence="5" id="KW-0520">NAD</keyword>
<evidence type="ECO:0000313" key="9">
    <source>
        <dbReference type="Proteomes" id="UP001230654"/>
    </source>
</evidence>
<keyword evidence="5" id="KW-0874">Quinone</keyword>
<dbReference type="HAMAP" id="MF_00445">
    <property type="entry name" value="NDH1_NuoN_1"/>
    <property type="match status" value="1"/>
</dbReference>
<keyword evidence="5" id="KW-1003">Cell membrane</keyword>
<comment type="catalytic activity">
    <reaction evidence="5">
        <text>a quinone + NADH + 5 H(+)(in) = a quinol + NAD(+) + 4 H(+)(out)</text>
        <dbReference type="Rhea" id="RHEA:57888"/>
        <dbReference type="ChEBI" id="CHEBI:15378"/>
        <dbReference type="ChEBI" id="CHEBI:24646"/>
        <dbReference type="ChEBI" id="CHEBI:57540"/>
        <dbReference type="ChEBI" id="CHEBI:57945"/>
        <dbReference type="ChEBI" id="CHEBI:132124"/>
    </reaction>
</comment>
<evidence type="ECO:0000256" key="2">
    <source>
        <dbReference type="ARBA" id="ARBA00022692"/>
    </source>
</evidence>
<feature type="transmembrane region" description="Helical" evidence="5">
    <location>
        <begin position="328"/>
        <end position="349"/>
    </location>
</feature>
<evidence type="ECO:0000256" key="1">
    <source>
        <dbReference type="ARBA" id="ARBA00004127"/>
    </source>
</evidence>
<evidence type="ECO:0000256" key="4">
    <source>
        <dbReference type="ARBA" id="ARBA00023136"/>
    </source>
</evidence>
<keyword evidence="2 5" id="KW-0812">Transmembrane</keyword>